<evidence type="ECO:0000313" key="1">
    <source>
        <dbReference type="EMBL" id="CAF1343830.1"/>
    </source>
</evidence>
<dbReference type="AlphaFoldDB" id="A0A815GW82"/>
<sequence length="399" mass="44681">MDIPLVASDTLSSYTEYTTSKYIGKEIAKTLIQTGLSELASVGIDSTLNSISNTYERELHEKIKQAVNDNWNTKITKLPEATMLKNFTSRCGPVMQGLGQALAGTKGTIQRLFNTYAPTLIGLGVNIGVEKAKNTNKQYVLSKSIESIAGANRIERLANTFELIHAASSPNDTKIKYADDLVIFSAEARAIDVNDLNIDPKDVYPANLNSESLQQVYYNVALVANKMSQSKTYDEAMKILDDNNVVKELRKDVSLAMKNDEKLLKEFRWTNRTDLKSHFISLTGYYVDKKEQLRLDDKDIEYFKTEFATANLPVKYSEMKRRKGIDDMGSEVTLADHHLISKTEIRSQLVALISTLTDEELKSTMEAYLNDPRNPSNKVLVMNGIGGAKDPQISYMESK</sequence>
<dbReference type="EMBL" id="CAJNOQ010014544">
    <property type="protein sequence ID" value="CAF1343830.1"/>
    <property type="molecule type" value="Genomic_DNA"/>
</dbReference>
<evidence type="ECO:0000313" key="2">
    <source>
        <dbReference type="EMBL" id="CAF4207617.1"/>
    </source>
</evidence>
<protein>
    <submittedName>
        <fullName evidence="1">Uncharacterized protein</fullName>
    </submittedName>
</protein>
<accession>A0A815GW82</accession>
<gene>
    <name evidence="1" type="ORF">GPM918_LOCUS30568</name>
    <name evidence="2" type="ORF">SRO942_LOCUS31186</name>
</gene>
<organism evidence="1 3">
    <name type="scientific">Didymodactylos carnosus</name>
    <dbReference type="NCBI Taxonomy" id="1234261"/>
    <lineage>
        <taxon>Eukaryota</taxon>
        <taxon>Metazoa</taxon>
        <taxon>Spiralia</taxon>
        <taxon>Gnathifera</taxon>
        <taxon>Rotifera</taxon>
        <taxon>Eurotatoria</taxon>
        <taxon>Bdelloidea</taxon>
        <taxon>Philodinida</taxon>
        <taxon>Philodinidae</taxon>
        <taxon>Didymodactylos</taxon>
    </lineage>
</organism>
<proteinExistence type="predicted"/>
<dbReference type="Proteomes" id="UP000681722">
    <property type="component" value="Unassembled WGS sequence"/>
</dbReference>
<dbReference type="EMBL" id="CAJOBC010060347">
    <property type="protein sequence ID" value="CAF4207617.1"/>
    <property type="molecule type" value="Genomic_DNA"/>
</dbReference>
<evidence type="ECO:0000313" key="3">
    <source>
        <dbReference type="Proteomes" id="UP000663829"/>
    </source>
</evidence>
<name>A0A815GW82_9BILA</name>
<dbReference type="Proteomes" id="UP000663829">
    <property type="component" value="Unassembled WGS sequence"/>
</dbReference>
<comment type="caution">
    <text evidence="1">The sequence shown here is derived from an EMBL/GenBank/DDBJ whole genome shotgun (WGS) entry which is preliminary data.</text>
</comment>
<reference evidence="1" key="1">
    <citation type="submission" date="2021-02" db="EMBL/GenBank/DDBJ databases">
        <authorList>
            <person name="Nowell W R."/>
        </authorList>
    </citation>
    <scope>NUCLEOTIDE SEQUENCE</scope>
</reference>
<keyword evidence="3" id="KW-1185">Reference proteome</keyword>